<dbReference type="SUPFAM" id="SSF51735">
    <property type="entry name" value="NAD(P)-binding Rossmann-fold domains"/>
    <property type="match status" value="1"/>
</dbReference>
<comment type="similarity">
    <text evidence="1">Belongs to the NAD(P)-dependent epimerase/dehydratase family.</text>
</comment>
<dbReference type="CDD" id="cd05234">
    <property type="entry name" value="UDP_G4E_2_SDR_e"/>
    <property type="match status" value="1"/>
</dbReference>
<feature type="domain" description="NAD-dependent epimerase/dehydratase" evidence="2">
    <location>
        <begin position="4"/>
        <end position="237"/>
    </location>
</feature>
<dbReference type="Proteomes" id="UP000807825">
    <property type="component" value="Unassembled WGS sequence"/>
</dbReference>
<accession>A0A9D6Z3B6</accession>
<sequence>MKTLVTGGAGFIGSHLVDELLRREHYVVVYDNLSTGFKRHLEPSLSTARVELAQADILDGESLARAMEGVSTVFHLAANADVRGGRADRNVDLQQNIIGTHQVLEAMVKKGVKSIVFTSSATVYGEPDRFPTPEDYAPVQTSLYGASKLAAEAMIQSYSEYFGITSHVFRFVSWIGERYSHGVIFDFMNKLRSNTQELEILGDGNQKKSYLHVEDGVRGMFEAIEGLRALKNVVNLGHTEYMKVTDLAEIVCEEMGLKNVSFRYTGGIRGWIGDSPFVHLDISKIRGVGFTPRVTIEEGVRRTARYLLENPWLLHARPL</sequence>
<dbReference type="InterPro" id="IPR020904">
    <property type="entry name" value="Sc_DH/Rdtase_CS"/>
</dbReference>
<dbReference type="InterPro" id="IPR036291">
    <property type="entry name" value="NAD(P)-bd_dom_sf"/>
</dbReference>
<dbReference type="PANTHER" id="PTHR43000">
    <property type="entry name" value="DTDP-D-GLUCOSE 4,6-DEHYDRATASE-RELATED"/>
    <property type="match status" value="1"/>
</dbReference>
<dbReference type="Gene3D" id="3.90.25.10">
    <property type="entry name" value="UDP-galactose 4-epimerase, domain 1"/>
    <property type="match status" value="2"/>
</dbReference>
<gene>
    <name evidence="3" type="ORF">HY912_09285</name>
</gene>
<evidence type="ECO:0000256" key="1">
    <source>
        <dbReference type="ARBA" id="ARBA00007637"/>
    </source>
</evidence>
<protein>
    <submittedName>
        <fullName evidence="3">NAD-dependent epimerase/dehydratase family protein</fullName>
    </submittedName>
</protein>
<evidence type="ECO:0000313" key="3">
    <source>
        <dbReference type="EMBL" id="MBI5249675.1"/>
    </source>
</evidence>
<dbReference type="Gene3D" id="3.40.50.720">
    <property type="entry name" value="NAD(P)-binding Rossmann-like Domain"/>
    <property type="match status" value="1"/>
</dbReference>
<reference evidence="3" key="1">
    <citation type="submission" date="2020-07" db="EMBL/GenBank/DDBJ databases">
        <title>Huge and variable diversity of episymbiotic CPR bacteria and DPANN archaea in groundwater ecosystems.</title>
        <authorList>
            <person name="He C.Y."/>
            <person name="Keren R."/>
            <person name="Whittaker M."/>
            <person name="Farag I.F."/>
            <person name="Doudna J."/>
            <person name="Cate J.H.D."/>
            <person name="Banfield J.F."/>
        </authorList>
    </citation>
    <scope>NUCLEOTIDE SEQUENCE</scope>
    <source>
        <strain evidence="3">NC_groundwater_1664_Pr3_B-0.1um_52_9</strain>
    </source>
</reference>
<evidence type="ECO:0000259" key="2">
    <source>
        <dbReference type="Pfam" id="PF01370"/>
    </source>
</evidence>
<dbReference type="AlphaFoldDB" id="A0A9D6Z3B6"/>
<dbReference type="PROSITE" id="PS00061">
    <property type="entry name" value="ADH_SHORT"/>
    <property type="match status" value="1"/>
</dbReference>
<proteinExistence type="inferred from homology"/>
<dbReference type="EMBL" id="JACRDE010000251">
    <property type="protein sequence ID" value="MBI5249675.1"/>
    <property type="molecule type" value="Genomic_DNA"/>
</dbReference>
<organism evidence="3 4">
    <name type="scientific">Desulfomonile tiedjei</name>
    <dbReference type="NCBI Taxonomy" id="2358"/>
    <lineage>
        <taxon>Bacteria</taxon>
        <taxon>Pseudomonadati</taxon>
        <taxon>Thermodesulfobacteriota</taxon>
        <taxon>Desulfomonilia</taxon>
        <taxon>Desulfomonilales</taxon>
        <taxon>Desulfomonilaceae</taxon>
        <taxon>Desulfomonile</taxon>
    </lineage>
</organism>
<dbReference type="InterPro" id="IPR001509">
    <property type="entry name" value="Epimerase_deHydtase"/>
</dbReference>
<dbReference type="Pfam" id="PF01370">
    <property type="entry name" value="Epimerase"/>
    <property type="match status" value="1"/>
</dbReference>
<comment type="caution">
    <text evidence="3">The sequence shown here is derived from an EMBL/GenBank/DDBJ whole genome shotgun (WGS) entry which is preliminary data.</text>
</comment>
<evidence type="ECO:0000313" key="4">
    <source>
        <dbReference type="Proteomes" id="UP000807825"/>
    </source>
</evidence>
<name>A0A9D6Z3B6_9BACT</name>